<protein>
    <submittedName>
        <fullName evidence="1">Uncharacterized protein</fullName>
    </submittedName>
</protein>
<reference evidence="1 2" key="1">
    <citation type="submission" date="2013-01" db="EMBL/GenBank/DDBJ databases">
        <title>The Genome Sequence of Clostridium colicanis 209318.</title>
        <authorList>
            <consortium name="The Broad Institute Genome Sequencing Platform"/>
            <person name="Earl A."/>
            <person name="Ward D."/>
            <person name="Feldgarden M."/>
            <person name="Gevers D."/>
            <person name="Courvalin P."/>
            <person name="Lambert T."/>
            <person name="Walker B."/>
            <person name="Young S.K."/>
            <person name="Zeng Q."/>
            <person name="Gargeya S."/>
            <person name="Fitzgerald M."/>
            <person name="Haas B."/>
            <person name="Abouelleil A."/>
            <person name="Alvarado L."/>
            <person name="Arachchi H.M."/>
            <person name="Berlin A.M."/>
            <person name="Chapman S.B."/>
            <person name="Dewar J."/>
            <person name="Goldberg J."/>
            <person name="Griggs A."/>
            <person name="Gujja S."/>
            <person name="Hansen M."/>
            <person name="Howarth C."/>
            <person name="Imamovic A."/>
            <person name="Larimer J."/>
            <person name="McCowan C."/>
            <person name="Murphy C."/>
            <person name="Neiman D."/>
            <person name="Pearson M."/>
            <person name="Priest M."/>
            <person name="Roberts A."/>
            <person name="Saif S."/>
            <person name="Shea T."/>
            <person name="Sisk P."/>
            <person name="Sykes S."/>
            <person name="Wortman J."/>
            <person name="Nusbaum C."/>
            <person name="Birren B."/>
        </authorList>
    </citation>
    <scope>NUCLEOTIDE SEQUENCE [LARGE SCALE GENOMIC DNA]</scope>
    <source>
        <strain evidence="1 2">209318</strain>
    </source>
</reference>
<dbReference type="PATRIC" id="fig|999411.4.peg.3093"/>
<dbReference type="RefSeq" id="WP_002599619.1">
    <property type="nucleotide sequence ID" value="NZ_CAUWHC010000015.1"/>
</dbReference>
<dbReference type="EMBL" id="AGYT01000020">
    <property type="protein sequence ID" value="ENY99506.1"/>
    <property type="molecule type" value="Genomic_DNA"/>
</dbReference>
<gene>
    <name evidence="1" type="ORF">HMPREF1092_03179</name>
</gene>
<accession>N9XV66</accession>
<dbReference type="AlphaFoldDB" id="N9XV66"/>
<evidence type="ECO:0000313" key="2">
    <source>
        <dbReference type="Proteomes" id="UP000013097"/>
    </source>
</evidence>
<dbReference type="eggNOG" id="ENOG50328CN">
    <property type="taxonomic scope" value="Bacteria"/>
</dbReference>
<sequence>MKDWRIKEMDKEITLEDVKEFIRKYGYKYSMEIRKELDNIRTISDEDIENELNRHYDLYKKLGDM</sequence>
<proteinExistence type="predicted"/>
<keyword evidence="2" id="KW-1185">Reference proteome</keyword>
<comment type="caution">
    <text evidence="1">The sequence shown here is derived from an EMBL/GenBank/DDBJ whole genome shotgun (WGS) entry which is preliminary data.</text>
</comment>
<organism evidence="1 2">
    <name type="scientific">Clostridium thermobutyricum</name>
    <dbReference type="NCBI Taxonomy" id="29372"/>
    <lineage>
        <taxon>Bacteria</taxon>
        <taxon>Bacillati</taxon>
        <taxon>Bacillota</taxon>
        <taxon>Clostridia</taxon>
        <taxon>Eubacteriales</taxon>
        <taxon>Clostridiaceae</taxon>
        <taxon>Clostridium</taxon>
    </lineage>
</organism>
<dbReference type="HOGENOM" id="CLU_2842023_0_0_9"/>
<evidence type="ECO:0000313" key="1">
    <source>
        <dbReference type="EMBL" id="ENY99506.1"/>
    </source>
</evidence>
<dbReference type="Proteomes" id="UP000013097">
    <property type="component" value="Unassembled WGS sequence"/>
</dbReference>
<name>N9XV66_9CLOT</name>